<dbReference type="SUPFAM" id="SSF52540">
    <property type="entry name" value="P-loop containing nucleoside triphosphate hydrolases"/>
    <property type="match status" value="1"/>
</dbReference>
<reference evidence="2" key="1">
    <citation type="journal article" date="2019" name="Int. J. Syst. Evol. Microbiol.">
        <title>The Global Catalogue of Microorganisms (GCM) 10K type strain sequencing project: providing services to taxonomists for standard genome sequencing and annotation.</title>
        <authorList>
            <consortium name="The Broad Institute Genomics Platform"/>
            <consortium name="The Broad Institute Genome Sequencing Center for Infectious Disease"/>
            <person name="Wu L."/>
            <person name="Ma J."/>
        </authorList>
    </citation>
    <scope>NUCLEOTIDE SEQUENCE [LARGE SCALE GENOMIC DNA]</scope>
    <source>
        <strain evidence="2">JCM 18459</strain>
    </source>
</reference>
<name>A0ABP9PPP1_9ACTN</name>
<keyword evidence="2" id="KW-1185">Reference proteome</keyword>
<dbReference type="Proteomes" id="UP001500221">
    <property type="component" value="Unassembled WGS sequence"/>
</dbReference>
<accession>A0ABP9PPP1</accession>
<dbReference type="EMBL" id="BAABKG010000002">
    <property type="protein sequence ID" value="GAA5147001.1"/>
    <property type="molecule type" value="Genomic_DNA"/>
</dbReference>
<dbReference type="Gene3D" id="3.40.50.300">
    <property type="entry name" value="P-loop containing nucleotide triphosphate hydrolases"/>
    <property type="match status" value="1"/>
</dbReference>
<evidence type="ECO:0008006" key="3">
    <source>
        <dbReference type="Google" id="ProtNLM"/>
    </source>
</evidence>
<sequence length="281" mass="31011">MTKTFVLGLGAQKAGTTWVREYLRVSDRFAGGLRKEYHVFDTLDVEQVRWRAARIREEARAELDQAGAGEATGGVALQVAAMVARPSLYFTFFCGLLAQDGVDVTGDFTPDHALLPTRRLRDIKRRFAVRGVRTVGVFVMRDPVERTVSAIRMRQRYNPGELPDDLAEAVLGWHADPAFSSRSDYAPTLAAIEGAFDPDEALVAFYEELFTPQTVERLCALTGLDPHPPDFEERSNASGGEASLPDDVRRVVARHHAHVYEAVAGATGRDVARLWPSASLL</sequence>
<organism evidence="1 2">
    <name type="scientific">Nocardioides marinquilinus</name>
    <dbReference type="NCBI Taxonomy" id="1210400"/>
    <lineage>
        <taxon>Bacteria</taxon>
        <taxon>Bacillati</taxon>
        <taxon>Actinomycetota</taxon>
        <taxon>Actinomycetes</taxon>
        <taxon>Propionibacteriales</taxon>
        <taxon>Nocardioidaceae</taxon>
        <taxon>Nocardioides</taxon>
    </lineage>
</organism>
<gene>
    <name evidence="1" type="ORF">GCM10023340_18750</name>
</gene>
<evidence type="ECO:0000313" key="1">
    <source>
        <dbReference type="EMBL" id="GAA5147001.1"/>
    </source>
</evidence>
<proteinExistence type="predicted"/>
<protein>
    <recommendedName>
        <fullName evidence="3">Sulfotransferase family protein</fullName>
    </recommendedName>
</protein>
<dbReference type="InterPro" id="IPR027417">
    <property type="entry name" value="P-loop_NTPase"/>
</dbReference>
<comment type="caution">
    <text evidence="1">The sequence shown here is derived from an EMBL/GenBank/DDBJ whole genome shotgun (WGS) entry which is preliminary data.</text>
</comment>
<evidence type="ECO:0000313" key="2">
    <source>
        <dbReference type="Proteomes" id="UP001500221"/>
    </source>
</evidence>
<dbReference type="RefSeq" id="WP_345457406.1">
    <property type="nucleotide sequence ID" value="NZ_BAABKG010000002.1"/>
</dbReference>